<evidence type="ECO:0000259" key="3">
    <source>
        <dbReference type="Pfam" id="PF13847"/>
    </source>
</evidence>
<dbReference type="AlphaFoldDB" id="A0A2U3AFG3"/>
<dbReference type="Proteomes" id="UP000294641">
    <property type="component" value="Unassembled WGS sequence"/>
</dbReference>
<dbReference type="SUPFAM" id="SSF53335">
    <property type="entry name" value="S-adenosyl-L-methionine-dependent methyltransferases"/>
    <property type="match status" value="1"/>
</dbReference>
<keyword evidence="5" id="KW-0808">Transferase</keyword>
<feature type="domain" description="23S rRNA (guanine(745)-N(1))-methyltransferase N-terminal" evidence="4">
    <location>
        <begin position="19"/>
        <end position="55"/>
    </location>
</feature>
<dbReference type="RefSeq" id="WP_109348776.1">
    <property type="nucleotide sequence ID" value="NZ_BJUE01000002.1"/>
</dbReference>
<feature type="binding site" evidence="1">
    <location>
        <position position="24"/>
    </location>
    <ligand>
        <name>Zn(2+)</name>
        <dbReference type="ChEBI" id="CHEBI:29105"/>
    </ligand>
</feature>
<evidence type="ECO:0000313" key="6">
    <source>
        <dbReference type="EMBL" id="TDR42112.1"/>
    </source>
</evidence>
<dbReference type="InterPro" id="IPR016718">
    <property type="entry name" value="rRNA_m1G-MeTrfase_A_prd"/>
</dbReference>
<evidence type="ECO:0000259" key="4">
    <source>
        <dbReference type="Pfam" id="PF21302"/>
    </source>
</evidence>
<feature type="binding site" evidence="1">
    <location>
        <position position="42"/>
    </location>
    <ligand>
        <name>Zn(2+)</name>
        <dbReference type="ChEBI" id="CHEBI:29105"/>
    </ligand>
</feature>
<keyword evidence="1" id="KW-0862">Zinc</keyword>
<dbReference type="EMBL" id="SNZG01000004">
    <property type="protein sequence ID" value="TDR42112.1"/>
    <property type="molecule type" value="Genomic_DNA"/>
</dbReference>
<dbReference type="CDD" id="cd02440">
    <property type="entry name" value="AdoMet_MTases"/>
    <property type="match status" value="1"/>
</dbReference>
<feature type="binding site" evidence="2">
    <location>
        <position position="80"/>
    </location>
    <ligand>
        <name>S-adenosyl-L-methionine</name>
        <dbReference type="ChEBI" id="CHEBI:59789"/>
    </ligand>
</feature>
<dbReference type="Gene3D" id="3.40.50.150">
    <property type="entry name" value="Vaccinia Virus protein VP39"/>
    <property type="match status" value="1"/>
</dbReference>
<dbReference type="PANTHER" id="PTHR43460:SF1">
    <property type="entry name" value="METHYLTRANSFERASE TYPE 11 DOMAIN-CONTAINING PROTEIN"/>
    <property type="match status" value="1"/>
</dbReference>
<dbReference type="PIRSF" id="PIRSF018249">
    <property type="entry name" value="MyrA_prd"/>
    <property type="match status" value="1"/>
</dbReference>
<feature type="domain" description="Methyltransferase" evidence="3">
    <location>
        <begin position="95"/>
        <end position="209"/>
    </location>
</feature>
<keyword evidence="5" id="KW-0489">Methyltransferase</keyword>
<dbReference type="Proteomes" id="UP000254330">
    <property type="component" value="Unassembled WGS sequence"/>
</dbReference>
<sequence>MLSKKEKSAVWIQRNIDVFSCPHCQSDMTLKENKTLVCHNNHSFDLAKQGYMNMLTHQVNSMYDQSLFEARKKVIDAMLYEQMYEEILRHLPTEKASINVLDTGCGEGTHLQKLKDFYTGEMAAAGIDIAKEGILAAAKNYSEIMWIVGDLAKSPFASNSFDVILNILSPANYDEFKRLLKPNGKVIKIVPQSGYLKELREQFYAQSEKEAYSNDKTVARFKESFPHVDTLRVTATKKISTELVPLLAHMTPMGWHQEQKMDDVKLTEITIDVEILIGTL</sequence>
<keyword evidence="2" id="KW-0949">S-adenosyl-L-methionine</keyword>
<evidence type="ECO:0000313" key="7">
    <source>
        <dbReference type="Proteomes" id="UP000254330"/>
    </source>
</evidence>
<keyword evidence="1" id="KW-0479">Metal-binding</keyword>
<gene>
    <name evidence="5" type="primary">rlmA</name>
    <name evidence="6" type="ORF">DFR61_1042</name>
    <name evidence="5" type="ORF">NCTC10597_02761</name>
</gene>
<feature type="binding site" evidence="2">
    <location>
        <begin position="107"/>
        <end position="108"/>
    </location>
    <ligand>
        <name>S-adenosyl-L-methionine</name>
        <dbReference type="ChEBI" id="CHEBI:59789"/>
    </ligand>
</feature>
<evidence type="ECO:0000256" key="1">
    <source>
        <dbReference type="PIRSR" id="PIRSR018249-1"/>
    </source>
</evidence>
<dbReference type="InterPro" id="IPR025714">
    <property type="entry name" value="Methyltranfer_dom"/>
</dbReference>
<dbReference type="InterPro" id="IPR029063">
    <property type="entry name" value="SAM-dependent_MTases_sf"/>
</dbReference>
<name>A0A2U3AFG3_9BACL</name>
<comment type="caution">
    <text evidence="5">The sequence shown here is derived from an EMBL/GenBank/DDBJ whole genome shotgun (WGS) entry which is preliminary data.</text>
</comment>
<dbReference type="GO" id="GO:0046872">
    <property type="term" value="F:metal ion binding"/>
    <property type="evidence" value="ECO:0007669"/>
    <property type="project" value="UniProtKB-KW"/>
</dbReference>
<dbReference type="OrthoDB" id="5522265at2"/>
<reference evidence="6 8" key="2">
    <citation type="submission" date="2019-03" db="EMBL/GenBank/DDBJ databases">
        <title>Genomic Encyclopedia of Type Strains, Phase IV (KMG-IV): sequencing the most valuable type-strain genomes for metagenomic binning, comparative biology and taxonomic classification.</title>
        <authorList>
            <person name="Goeker M."/>
        </authorList>
    </citation>
    <scope>NUCLEOTIDE SEQUENCE [LARGE SCALE GENOMIC DNA]</scope>
    <source>
        <strain evidence="6 8">DSM 20580</strain>
    </source>
</reference>
<evidence type="ECO:0000313" key="8">
    <source>
        <dbReference type="Proteomes" id="UP000294641"/>
    </source>
</evidence>
<evidence type="ECO:0000313" key="5">
    <source>
        <dbReference type="EMBL" id="STX10969.1"/>
    </source>
</evidence>
<dbReference type="Pfam" id="PF21302">
    <property type="entry name" value="Zn_ribbon_RlmA"/>
    <property type="match status" value="1"/>
</dbReference>
<dbReference type="GO" id="GO:0052911">
    <property type="term" value="F:23S rRNA (guanine(745)-N(1))-methyltransferase activity"/>
    <property type="evidence" value="ECO:0007669"/>
    <property type="project" value="UniProtKB-EC"/>
</dbReference>
<organism evidence="5 7">
    <name type="scientific">Kurthia zopfii</name>
    <dbReference type="NCBI Taxonomy" id="1650"/>
    <lineage>
        <taxon>Bacteria</taxon>
        <taxon>Bacillati</taxon>
        <taxon>Bacillota</taxon>
        <taxon>Bacilli</taxon>
        <taxon>Bacillales</taxon>
        <taxon>Caryophanaceae</taxon>
        <taxon>Kurthia</taxon>
    </lineage>
</organism>
<dbReference type="InterPro" id="IPR052939">
    <property type="entry name" value="23S_rRNA_MeTrnsfrase_RlmA"/>
</dbReference>
<feature type="binding site" evidence="1">
    <location>
        <position position="38"/>
    </location>
    <ligand>
        <name>Zn(2+)</name>
        <dbReference type="ChEBI" id="CHEBI:29105"/>
    </ligand>
</feature>
<accession>A0A2U3AFG3</accession>
<evidence type="ECO:0000256" key="2">
    <source>
        <dbReference type="PIRSR" id="PIRSR018249-2"/>
    </source>
</evidence>
<dbReference type="EC" id="2.1.1.187" evidence="5"/>
<dbReference type="InterPro" id="IPR048647">
    <property type="entry name" value="RlmA_N"/>
</dbReference>
<keyword evidence="8" id="KW-1185">Reference proteome</keyword>
<proteinExistence type="predicted"/>
<dbReference type="EMBL" id="UGNP01000001">
    <property type="protein sequence ID" value="STX10969.1"/>
    <property type="molecule type" value="Genomic_DNA"/>
</dbReference>
<feature type="binding site" evidence="2">
    <location>
        <position position="195"/>
    </location>
    <ligand>
        <name>S-adenosyl-L-methionine</name>
        <dbReference type="ChEBI" id="CHEBI:59789"/>
    </ligand>
</feature>
<dbReference type="Pfam" id="PF13847">
    <property type="entry name" value="Methyltransf_31"/>
    <property type="match status" value="1"/>
</dbReference>
<protein>
    <submittedName>
        <fullName evidence="6">23S rRNA m(1)G-748 methyltransferase</fullName>
    </submittedName>
    <submittedName>
        <fullName evidence="5">Ribosomal RNA large subunit methyltransferase A</fullName>
        <ecNumber evidence="5">2.1.1.187</ecNumber>
    </submittedName>
</protein>
<feature type="binding site" evidence="1">
    <location>
        <position position="21"/>
    </location>
    <ligand>
        <name>Zn(2+)</name>
        <dbReference type="ChEBI" id="CHEBI:29105"/>
    </ligand>
</feature>
<reference evidence="5 7" key="1">
    <citation type="submission" date="2018-06" db="EMBL/GenBank/DDBJ databases">
        <authorList>
            <consortium name="Pathogen Informatics"/>
            <person name="Doyle S."/>
        </authorList>
    </citation>
    <scope>NUCLEOTIDE SEQUENCE [LARGE SCALE GENOMIC DNA]</scope>
    <source>
        <strain evidence="5 7">NCTC10597</strain>
    </source>
</reference>
<dbReference type="PANTHER" id="PTHR43460">
    <property type="entry name" value="METHYLTRANSFERASE"/>
    <property type="match status" value="1"/>
</dbReference>